<accession>A0A2S1LGV0</accession>
<dbReference type="AlphaFoldDB" id="A0A2S1LGV0"/>
<proteinExistence type="predicted"/>
<dbReference type="Proteomes" id="UP000244527">
    <property type="component" value="Chromosome"/>
</dbReference>
<organism evidence="1 2">
    <name type="scientific">Flavobacterium faecale</name>
    <dbReference type="NCBI Taxonomy" id="1355330"/>
    <lineage>
        <taxon>Bacteria</taxon>
        <taxon>Pseudomonadati</taxon>
        <taxon>Bacteroidota</taxon>
        <taxon>Flavobacteriia</taxon>
        <taxon>Flavobacteriales</taxon>
        <taxon>Flavobacteriaceae</taxon>
        <taxon>Flavobacterium</taxon>
    </lineage>
</organism>
<evidence type="ECO:0000313" key="2">
    <source>
        <dbReference type="Proteomes" id="UP000244527"/>
    </source>
</evidence>
<dbReference type="OrthoDB" id="1211741at2"/>
<dbReference type="RefSeq" id="WP_108741844.1">
    <property type="nucleotide sequence ID" value="NZ_CP020918.1"/>
</dbReference>
<keyword evidence="2" id="KW-1185">Reference proteome</keyword>
<reference evidence="1 2" key="1">
    <citation type="submission" date="2017-04" db="EMBL/GenBank/DDBJ databases">
        <title>Compelte genome sequence of WV33.</title>
        <authorList>
            <person name="Lee P.C."/>
        </authorList>
    </citation>
    <scope>NUCLEOTIDE SEQUENCE [LARGE SCALE GENOMIC DNA]</scope>
    <source>
        <strain evidence="1 2">WV33</strain>
    </source>
</reference>
<sequence length="390" mass="46331">MELNSFIEKYRITKWDSYNDTSEKIIDVKEKINHWVNLVLEYNKDFLFLDIKNRMIASLSDELIFTNEDSSFMFGYKFDHYCEQKIIFHRKQLDLLGNLEVIPQQKEIKKDTKFVINIFENSEVRETSDYINIKNLIESNGSFIYDNVKIYTPELGYFFYKKSLTAYDCDKKEDTLIAGIDYLDTYIKAYKEGEQFFEIEYKPSTNILYGENANSYVENIHNNYFHVNHYGANEGWNFVKNSYSLTIKHEIISQFGYYAGIVNKVDELVEKHFTIFKKFDKCEHNIDLHSENKLKIKQIALKLVYENVTVTKENSNEIIKKYGHNSGHKLKLEYDKFFRTVDRTADPDISPKVLKNKIELFESVIDLLEDKYKQKAIDECKTLKLHLSKY</sequence>
<gene>
    <name evidence="1" type="ORF">FFWV33_16095</name>
</gene>
<name>A0A2S1LGV0_9FLAO</name>
<evidence type="ECO:0000313" key="1">
    <source>
        <dbReference type="EMBL" id="AWG22939.1"/>
    </source>
</evidence>
<dbReference type="KEGG" id="ffa:FFWV33_16095"/>
<protein>
    <submittedName>
        <fullName evidence="1">Uncharacterized protein</fullName>
    </submittedName>
</protein>
<dbReference type="EMBL" id="CP020918">
    <property type="protein sequence ID" value="AWG22939.1"/>
    <property type="molecule type" value="Genomic_DNA"/>
</dbReference>